<dbReference type="NCBIfam" id="NF045617">
    <property type="entry name" value="mostly_LP"/>
    <property type="match status" value="1"/>
</dbReference>
<dbReference type="PROSITE" id="PS51257">
    <property type="entry name" value="PROKAR_LIPOPROTEIN"/>
    <property type="match status" value="1"/>
</dbReference>
<evidence type="ECO:0000313" key="1">
    <source>
        <dbReference type="EMBL" id="MDQ9296704.1"/>
    </source>
</evidence>
<dbReference type="EMBL" id="JAHCRT010000054">
    <property type="protein sequence ID" value="MDQ9296704.1"/>
    <property type="molecule type" value="Genomic_DNA"/>
</dbReference>
<name>A0ABU1C7T1_9ESCH</name>
<keyword evidence="2" id="KW-1185">Reference proteome</keyword>
<dbReference type="Proteomes" id="UP001235723">
    <property type="component" value="Unassembled WGS sequence"/>
</dbReference>
<accession>A0ABU1C7T1</accession>
<reference evidence="1 2" key="1">
    <citation type="submission" date="2021-05" db="EMBL/GenBank/DDBJ databases">
        <title>Genome sequence of E. marmotae isolates.</title>
        <authorList>
            <person name="Binsker U."/>
            <person name="Hammerl J.A."/>
        </authorList>
    </citation>
    <scope>NUCLEOTIDE SEQUENCE [LARGE SCALE GENOMIC DNA]</scope>
    <source>
        <strain evidence="1 2">21-MO00586</strain>
    </source>
</reference>
<evidence type="ECO:0000313" key="2">
    <source>
        <dbReference type="Proteomes" id="UP001235723"/>
    </source>
</evidence>
<sequence length="130" mass="14449">MNRFNRLFVFVFSLFLVGCGCCDRLQFSDIGNAFIENGKLCIGTNNKADVLTFYNIGKFGLGVDSSEDGVLSTSGRNSIALTYPDTCIKVALNAKPGVHYHVSYILNGNKFRYEFDYLSNGSIVSYKTLR</sequence>
<dbReference type="RefSeq" id="WP_157929134.1">
    <property type="nucleotide sequence ID" value="NZ_JAHCRQ010000048.1"/>
</dbReference>
<comment type="caution">
    <text evidence="1">The sequence shown here is derived from an EMBL/GenBank/DDBJ whole genome shotgun (WGS) entry which is preliminary data.</text>
</comment>
<protein>
    <recommendedName>
        <fullName evidence="3">Lipoprotein</fullName>
    </recommendedName>
</protein>
<proteinExistence type="predicted"/>
<gene>
    <name evidence="1" type="ORF">KJE03_25245</name>
</gene>
<evidence type="ECO:0008006" key="3">
    <source>
        <dbReference type="Google" id="ProtNLM"/>
    </source>
</evidence>
<organism evidence="1 2">
    <name type="scientific">Escherichia marmotae</name>
    <dbReference type="NCBI Taxonomy" id="1499973"/>
    <lineage>
        <taxon>Bacteria</taxon>
        <taxon>Pseudomonadati</taxon>
        <taxon>Pseudomonadota</taxon>
        <taxon>Gammaproteobacteria</taxon>
        <taxon>Enterobacterales</taxon>
        <taxon>Enterobacteriaceae</taxon>
        <taxon>Escherichia</taxon>
    </lineage>
</organism>
<dbReference type="InterPro" id="IPR054657">
    <property type="entry name" value="T6SS_periplasmic_put"/>
</dbReference>